<accession>A0A136JB34</accession>
<keyword evidence="3" id="KW-1185">Reference proteome</keyword>
<dbReference type="AlphaFoldDB" id="A0A136JB34"/>
<feature type="region of interest" description="Disordered" evidence="1">
    <location>
        <begin position="155"/>
        <end position="178"/>
    </location>
</feature>
<name>A0A136JB34_9PEZI</name>
<dbReference type="EMBL" id="KQ964247">
    <property type="protein sequence ID" value="KXJ94360.1"/>
    <property type="molecule type" value="Genomic_DNA"/>
</dbReference>
<sequence>MASESLFSPRVAGGRGDDDCVAAARGQDLKECSSSIALCRREWAGERLWMQAVGGEVLGGQDTPEVGLWAIGDLDGRQGSFKVKSRYHSDRGGGEAGATGPGKREKCGLEKAPTAAGAEYRRLGGWEGRGGCRVRTDLAEGRASRRAPRREWWRQVGGPPFATTDGASSACSRAGEGRRNGRSACAVACARL</sequence>
<dbReference type="InParanoid" id="A0A136JB34"/>
<gene>
    <name evidence="2" type="ORF">Micbo1qcDRAFT_43616</name>
</gene>
<proteinExistence type="predicted"/>
<evidence type="ECO:0000313" key="2">
    <source>
        <dbReference type="EMBL" id="KXJ94360.1"/>
    </source>
</evidence>
<evidence type="ECO:0000256" key="1">
    <source>
        <dbReference type="SAM" id="MobiDB-lite"/>
    </source>
</evidence>
<protein>
    <submittedName>
        <fullName evidence="2">Uncharacterized protein</fullName>
    </submittedName>
</protein>
<feature type="region of interest" description="Disordered" evidence="1">
    <location>
        <begin position="84"/>
        <end position="108"/>
    </location>
</feature>
<evidence type="ECO:0000313" key="3">
    <source>
        <dbReference type="Proteomes" id="UP000070501"/>
    </source>
</evidence>
<dbReference type="Proteomes" id="UP000070501">
    <property type="component" value="Unassembled WGS sequence"/>
</dbReference>
<organism evidence="2 3">
    <name type="scientific">Microdochium bolleyi</name>
    <dbReference type="NCBI Taxonomy" id="196109"/>
    <lineage>
        <taxon>Eukaryota</taxon>
        <taxon>Fungi</taxon>
        <taxon>Dikarya</taxon>
        <taxon>Ascomycota</taxon>
        <taxon>Pezizomycotina</taxon>
        <taxon>Sordariomycetes</taxon>
        <taxon>Xylariomycetidae</taxon>
        <taxon>Xylariales</taxon>
        <taxon>Microdochiaceae</taxon>
        <taxon>Microdochium</taxon>
    </lineage>
</organism>
<reference evidence="3" key="1">
    <citation type="submission" date="2016-02" db="EMBL/GenBank/DDBJ databases">
        <title>Draft genome sequence of Microdochium bolleyi, a fungal endophyte of beachgrass.</title>
        <authorList>
            <consortium name="DOE Joint Genome Institute"/>
            <person name="David A.S."/>
            <person name="May G."/>
            <person name="Haridas S."/>
            <person name="Lim J."/>
            <person name="Wang M."/>
            <person name="Labutti K."/>
            <person name="Lipzen A."/>
            <person name="Barry K."/>
            <person name="Grigoriev I.V."/>
        </authorList>
    </citation>
    <scope>NUCLEOTIDE SEQUENCE [LARGE SCALE GENOMIC DNA]</scope>
    <source>
        <strain evidence="3">J235TASD1</strain>
    </source>
</reference>